<feature type="short sequence motif" description="DGA/G" evidence="4">
    <location>
        <begin position="160"/>
        <end position="162"/>
    </location>
</feature>
<dbReference type="Proteomes" id="UP000268059">
    <property type="component" value="Chromosome"/>
</dbReference>
<gene>
    <name evidence="6" type="ORF">SG0102_09610</name>
</gene>
<dbReference type="InterPro" id="IPR002641">
    <property type="entry name" value="PNPLA_dom"/>
</dbReference>
<accession>A0A3G9J4E1</accession>
<evidence type="ECO:0000313" key="7">
    <source>
        <dbReference type="Proteomes" id="UP000268059"/>
    </source>
</evidence>
<feature type="short sequence motif" description="GXSXG" evidence="4">
    <location>
        <begin position="35"/>
        <end position="39"/>
    </location>
</feature>
<protein>
    <submittedName>
        <fullName evidence="6">Patatin family protein</fullName>
    </submittedName>
</protein>
<evidence type="ECO:0000256" key="2">
    <source>
        <dbReference type="ARBA" id="ARBA00022963"/>
    </source>
</evidence>
<feature type="active site" description="Nucleophile" evidence="4">
    <location>
        <position position="37"/>
    </location>
</feature>
<dbReference type="InterPro" id="IPR037483">
    <property type="entry name" value="YjjU-like"/>
</dbReference>
<dbReference type="PANTHER" id="PTHR14226">
    <property type="entry name" value="NEUROPATHY TARGET ESTERASE/SWISS CHEESE D.MELANOGASTER"/>
    <property type="match status" value="1"/>
</dbReference>
<dbReference type="OrthoDB" id="9802424at2"/>
<dbReference type="Pfam" id="PF01734">
    <property type="entry name" value="Patatin"/>
    <property type="match status" value="1"/>
</dbReference>
<evidence type="ECO:0000259" key="5">
    <source>
        <dbReference type="PROSITE" id="PS51635"/>
    </source>
</evidence>
<dbReference type="Pfam" id="PF19890">
    <property type="entry name" value="DUF6363"/>
    <property type="match status" value="1"/>
</dbReference>
<dbReference type="InterPro" id="IPR045943">
    <property type="entry name" value="DUF6363"/>
</dbReference>
<feature type="domain" description="PNPLA" evidence="5">
    <location>
        <begin position="4"/>
        <end position="173"/>
    </location>
</feature>
<dbReference type="Gene3D" id="3.40.1090.10">
    <property type="entry name" value="Cytosolic phospholipase A2 catalytic domain"/>
    <property type="match status" value="1"/>
</dbReference>
<keyword evidence="3 4" id="KW-0443">Lipid metabolism</keyword>
<keyword evidence="1 4" id="KW-0378">Hydrolase</keyword>
<organism evidence="6 7">
    <name type="scientific">Intestinibaculum porci</name>
    <dbReference type="NCBI Taxonomy" id="2487118"/>
    <lineage>
        <taxon>Bacteria</taxon>
        <taxon>Bacillati</taxon>
        <taxon>Bacillota</taxon>
        <taxon>Erysipelotrichia</taxon>
        <taxon>Erysipelotrichales</taxon>
        <taxon>Erysipelotrichaceae</taxon>
        <taxon>Intestinibaculum</taxon>
    </lineage>
</organism>
<dbReference type="InterPro" id="IPR016035">
    <property type="entry name" value="Acyl_Trfase/lysoPLipase"/>
</dbReference>
<dbReference type="GO" id="GO:0016787">
    <property type="term" value="F:hydrolase activity"/>
    <property type="evidence" value="ECO:0007669"/>
    <property type="project" value="UniProtKB-UniRule"/>
</dbReference>
<dbReference type="CDD" id="cd07208">
    <property type="entry name" value="Pat_hypo_Ecoli_yjju_like"/>
    <property type="match status" value="1"/>
</dbReference>
<proteinExistence type="predicted"/>
<dbReference type="GO" id="GO:0016042">
    <property type="term" value="P:lipid catabolic process"/>
    <property type="evidence" value="ECO:0007669"/>
    <property type="project" value="UniProtKB-UniRule"/>
</dbReference>
<comment type="caution">
    <text evidence="4">Lacks conserved residue(s) required for the propagation of feature annotation.</text>
</comment>
<dbReference type="PANTHER" id="PTHR14226:SF25">
    <property type="entry name" value="PHOSPHOESTERASE"/>
    <property type="match status" value="1"/>
</dbReference>
<dbReference type="PROSITE" id="PS51635">
    <property type="entry name" value="PNPLA"/>
    <property type="match status" value="1"/>
</dbReference>
<dbReference type="AlphaFoldDB" id="A0A3G9J4E1"/>
<dbReference type="RefSeq" id="WP_125118935.1">
    <property type="nucleotide sequence ID" value="NZ_AP019309.1"/>
</dbReference>
<dbReference type="KEGG" id="ebm:SG0102_09610"/>
<dbReference type="InParanoid" id="A0A3G9J4E1"/>
<dbReference type="EMBL" id="AP019309">
    <property type="protein sequence ID" value="BBH26027.1"/>
    <property type="molecule type" value="Genomic_DNA"/>
</dbReference>
<evidence type="ECO:0000313" key="6">
    <source>
        <dbReference type="EMBL" id="BBH26027.1"/>
    </source>
</evidence>
<sequence>MIGVLDVGGGTRDIYGAGVFDYCLEHQLTFDYGIGISAGSANLASFYAHQVHRNYAFFIDYCFREEYMSMKNFVKDGSYIDFDYIYGELSNHDGENPLDYAQLVKNPAIFKVLAYDAKNGTAHYFDKSDMKQDYYKIFSASCCLPVVCKPVEIDGIPYYDGGLADPVPVKKMLEDGCDKVVVILTKPRDTIRDAKDDELNAKILDRIDPLAAKNLRLRAQRYNEGVAFAKELEKQGKAVIVAPDTIGDMSTLTKDKQALYTLYRKGYVDAEKLVPFIKGEK</sequence>
<dbReference type="InterPro" id="IPR050301">
    <property type="entry name" value="NTE"/>
</dbReference>
<evidence type="ECO:0000256" key="3">
    <source>
        <dbReference type="ARBA" id="ARBA00023098"/>
    </source>
</evidence>
<evidence type="ECO:0000256" key="4">
    <source>
        <dbReference type="PROSITE-ProRule" id="PRU01161"/>
    </source>
</evidence>
<keyword evidence="7" id="KW-1185">Reference proteome</keyword>
<reference evidence="6 7" key="1">
    <citation type="submission" date="2018-11" db="EMBL/GenBank/DDBJ databases">
        <title>Novel Erysipelotrichaceae bacterium isolated from small intestine of a swine.</title>
        <authorList>
            <person name="Kim J.S."/>
            <person name="Choe H."/>
            <person name="Lee Y.R."/>
            <person name="Kim K.M."/>
            <person name="Park D.S."/>
        </authorList>
    </citation>
    <scope>NUCLEOTIDE SEQUENCE [LARGE SCALE GENOMIC DNA]</scope>
    <source>
        <strain evidence="6 7">SG0102</strain>
    </source>
</reference>
<name>A0A3G9J4E1_9FIRM</name>
<keyword evidence="2 4" id="KW-0442">Lipid degradation</keyword>
<dbReference type="SUPFAM" id="SSF52151">
    <property type="entry name" value="FabD/lysophospholipase-like"/>
    <property type="match status" value="1"/>
</dbReference>
<feature type="active site" description="Proton acceptor" evidence="4">
    <location>
        <position position="160"/>
    </location>
</feature>
<evidence type="ECO:0000256" key="1">
    <source>
        <dbReference type="ARBA" id="ARBA00022801"/>
    </source>
</evidence>
<dbReference type="FunCoup" id="A0A3G9J4E1">
    <property type="interactions" value="32"/>
</dbReference>